<keyword evidence="2" id="KW-0229">DNA integration</keyword>
<sequence>MTNHLRQQLFKPLKELTLFSYHAHGSTITKDGSGLPFCCWPDGTPNNVANLYMLALRDRPGRGGKGLSRHGGKGGSIGEYASKISPLVRYCFRYRTDFIGLSDQQFSDFIDELRKERSVNDPTVNRRTETTLLAIGRICLDFLQFVGRLYGDDAFVSENGTIRAVMKTFTITTRSGRTIKRSYLHHHSLHVSGTRYHTRDPIPSEHIKLLRDSANKIHPSRHLQLRRNLVISLLEHTGARRSEIIEITVSDIRNAMNMSFPLLRLRTLKRGTYSERFIPISRVVLSEAKKYIQFARRISLRNFKDTDHDRLFVQEKTGKPLGACSITNEMIQLRSHAGIEEKVCAHMFRHAFITNLFVLLIKRHKFKQKDDFRSALLNSKKFLYDVMLWTGHKDPLSVERYIHLAFAKLDGYEDIVSSAHIIRTNRIYDQAEELLLNALKNGMPVDEYVRELEKLKQLRQEDLKKETKEEEEEEEENTESVKSWEHWHNHL</sequence>
<dbReference type="GO" id="GO:0006310">
    <property type="term" value="P:DNA recombination"/>
    <property type="evidence" value="ECO:0007669"/>
    <property type="project" value="UniProtKB-KW"/>
</dbReference>
<keyword evidence="3" id="KW-0238">DNA-binding</keyword>
<dbReference type="PANTHER" id="PTHR30349">
    <property type="entry name" value="PHAGE INTEGRASE-RELATED"/>
    <property type="match status" value="1"/>
</dbReference>
<dbReference type="SUPFAM" id="SSF56349">
    <property type="entry name" value="DNA breaking-rejoining enzymes"/>
    <property type="match status" value="1"/>
</dbReference>
<dbReference type="EMBL" id="CP003071">
    <property type="protein sequence ID" value="AGA85229.1"/>
    <property type="molecule type" value="Genomic_DNA"/>
</dbReference>
<name>L0GIT7_STUST</name>
<dbReference type="HOGENOM" id="CLU_043394_0_0_6"/>
<protein>
    <submittedName>
        <fullName evidence="7">Site-specific recombinase XerD</fullName>
    </submittedName>
</protein>
<dbReference type="AlphaFoldDB" id="L0GIT7"/>
<evidence type="ECO:0000313" key="8">
    <source>
        <dbReference type="Proteomes" id="UP000010820"/>
    </source>
</evidence>
<dbReference type="InterPro" id="IPR011010">
    <property type="entry name" value="DNA_brk_join_enz"/>
</dbReference>
<evidence type="ECO:0000256" key="1">
    <source>
        <dbReference type="ARBA" id="ARBA00008857"/>
    </source>
</evidence>
<dbReference type="PROSITE" id="PS51898">
    <property type="entry name" value="TYR_RECOMBINASE"/>
    <property type="match status" value="1"/>
</dbReference>
<dbReference type="GO" id="GO:0003677">
    <property type="term" value="F:DNA binding"/>
    <property type="evidence" value="ECO:0007669"/>
    <property type="project" value="UniProtKB-KW"/>
</dbReference>
<dbReference type="Proteomes" id="UP000010820">
    <property type="component" value="Chromosome"/>
</dbReference>
<dbReference type="Gene3D" id="1.10.443.10">
    <property type="entry name" value="Intergrase catalytic core"/>
    <property type="match status" value="1"/>
</dbReference>
<keyword evidence="4" id="KW-0233">DNA recombination</keyword>
<comment type="similarity">
    <text evidence="1">Belongs to the 'phage' integrase family.</text>
</comment>
<accession>L0GIT7</accession>
<evidence type="ECO:0000256" key="2">
    <source>
        <dbReference type="ARBA" id="ARBA00022908"/>
    </source>
</evidence>
<dbReference type="eggNOG" id="COG4974">
    <property type="taxonomic scope" value="Bacteria"/>
</dbReference>
<dbReference type="CDD" id="cd00397">
    <property type="entry name" value="DNA_BRE_C"/>
    <property type="match status" value="1"/>
</dbReference>
<dbReference type="RefSeq" id="WP_015275581.1">
    <property type="nucleotide sequence ID" value="NC_019936.1"/>
</dbReference>
<dbReference type="PATRIC" id="fig|644801.3.peg.616"/>
<dbReference type="InterPro" id="IPR050090">
    <property type="entry name" value="Tyrosine_recombinase_XerCD"/>
</dbReference>
<dbReference type="KEGG" id="psh:Psest_0631"/>
<organism evidence="7 8">
    <name type="scientific">Stutzerimonas stutzeri RCH2</name>
    <dbReference type="NCBI Taxonomy" id="644801"/>
    <lineage>
        <taxon>Bacteria</taxon>
        <taxon>Pseudomonadati</taxon>
        <taxon>Pseudomonadota</taxon>
        <taxon>Gammaproteobacteria</taxon>
        <taxon>Pseudomonadales</taxon>
        <taxon>Pseudomonadaceae</taxon>
        <taxon>Stutzerimonas</taxon>
    </lineage>
</organism>
<dbReference type="Pfam" id="PF00589">
    <property type="entry name" value="Phage_integrase"/>
    <property type="match status" value="1"/>
</dbReference>
<dbReference type="InterPro" id="IPR013762">
    <property type="entry name" value="Integrase-like_cat_sf"/>
</dbReference>
<gene>
    <name evidence="7" type="ORF">Psest_0631</name>
</gene>
<evidence type="ECO:0000256" key="4">
    <source>
        <dbReference type="ARBA" id="ARBA00023172"/>
    </source>
</evidence>
<dbReference type="PANTHER" id="PTHR30349:SF41">
    <property type="entry name" value="INTEGRASE_RECOMBINASE PROTEIN MJ0367-RELATED"/>
    <property type="match status" value="1"/>
</dbReference>
<dbReference type="InterPro" id="IPR002104">
    <property type="entry name" value="Integrase_catalytic"/>
</dbReference>
<reference evidence="7 8" key="1">
    <citation type="submission" date="2011-10" db="EMBL/GenBank/DDBJ databases">
        <title>Complete sequence of chromosome of Pseudomonas stutzeri RCH2.</title>
        <authorList>
            <consortium name="US DOE Joint Genome Institute"/>
            <person name="Lucas S."/>
            <person name="Han J."/>
            <person name="Lapidus A."/>
            <person name="Cheng J.-F."/>
            <person name="Goodwin L."/>
            <person name="Pitluck S."/>
            <person name="Peters L."/>
            <person name="Ovchinnikova G."/>
            <person name="Zeytun A."/>
            <person name="Lu M."/>
            <person name="Detter J.C."/>
            <person name="Han C."/>
            <person name="Tapia R."/>
            <person name="Land M."/>
            <person name="Hauser L."/>
            <person name="Kyrpides N."/>
            <person name="Ivanova N."/>
            <person name="Pagani I."/>
            <person name="Chakraborty R."/>
            <person name="Arkin A."/>
            <person name="Dehal P."/>
            <person name="Wall J."/>
            <person name="Hazen T."/>
            <person name="Woyke T."/>
        </authorList>
    </citation>
    <scope>NUCLEOTIDE SEQUENCE [LARGE SCALE GENOMIC DNA]</scope>
    <source>
        <strain evidence="7 8">RCH2</strain>
    </source>
</reference>
<feature type="domain" description="Tyr recombinase" evidence="6">
    <location>
        <begin position="197"/>
        <end position="414"/>
    </location>
</feature>
<proteinExistence type="inferred from homology"/>
<evidence type="ECO:0000313" key="7">
    <source>
        <dbReference type="EMBL" id="AGA85229.1"/>
    </source>
</evidence>
<evidence type="ECO:0000259" key="6">
    <source>
        <dbReference type="PROSITE" id="PS51898"/>
    </source>
</evidence>
<evidence type="ECO:0000256" key="3">
    <source>
        <dbReference type="ARBA" id="ARBA00023125"/>
    </source>
</evidence>
<feature type="region of interest" description="Disordered" evidence="5">
    <location>
        <begin position="460"/>
        <end position="491"/>
    </location>
</feature>
<dbReference type="GO" id="GO:0015074">
    <property type="term" value="P:DNA integration"/>
    <property type="evidence" value="ECO:0007669"/>
    <property type="project" value="UniProtKB-KW"/>
</dbReference>
<evidence type="ECO:0000256" key="5">
    <source>
        <dbReference type="SAM" id="MobiDB-lite"/>
    </source>
</evidence>
<dbReference type="STRING" id="644801.Psest_0631"/>
<feature type="compositionally biased region" description="Basic and acidic residues" evidence="5">
    <location>
        <begin position="482"/>
        <end position="491"/>
    </location>
</feature>
<feature type="compositionally biased region" description="Acidic residues" evidence="5">
    <location>
        <begin position="469"/>
        <end position="478"/>
    </location>
</feature>